<feature type="domain" description="Plastocyanin-like" evidence="4">
    <location>
        <begin position="151"/>
        <end position="223"/>
    </location>
</feature>
<evidence type="ECO:0000256" key="2">
    <source>
        <dbReference type="ARBA" id="ARBA00023002"/>
    </source>
</evidence>
<keyword evidence="2" id="KW-0560">Oxidoreductase</keyword>
<evidence type="ECO:0000259" key="4">
    <source>
        <dbReference type="Pfam" id="PF07732"/>
    </source>
</evidence>
<dbReference type="InterPro" id="IPR002355">
    <property type="entry name" value="Cu_oxidase_Cu_BS"/>
</dbReference>
<dbReference type="SUPFAM" id="SSF49503">
    <property type="entry name" value="Cupredoxins"/>
    <property type="match status" value="3"/>
</dbReference>
<dbReference type="EMBL" id="CP017599">
    <property type="protein sequence ID" value="AOX04427.1"/>
    <property type="molecule type" value="Genomic_DNA"/>
</dbReference>
<name>A0A1D8U3D9_9CYAN</name>
<reference evidence="6" key="1">
    <citation type="submission" date="2016-10" db="EMBL/GenBank/DDBJ databases">
        <title>Comparative genomics uncovers the prolific and rare metabolic potential of the cyanobacterial genus Moorea.</title>
        <authorList>
            <person name="Leao T."/>
            <person name="Castelao G."/>
            <person name="Korobeynikov A."/>
            <person name="Monroe E.A."/>
            <person name="Podell S."/>
            <person name="Glukhov E."/>
            <person name="Allen E."/>
            <person name="Gerwick W.H."/>
            <person name="Gerwick L."/>
        </authorList>
    </citation>
    <scope>NUCLEOTIDE SEQUENCE [LARGE SCALE GENOMIC DNA]</scope>
    <source>
        <strain evidence="6">PAL-8-15-08-1</strain>
    </source>
</reference>
<protein>
    <submittedName>
        <fullName evidence="5">L-ascorbate oxidase</fullName>
    </submittedName>
</protein>
<dbReference type="InterPro" id="IPR008972">
    <property type="entry name" value="Cupredoxin"/>
</dbReference>
<accession>A0A1D8U3D9</accession>
<evidence type="ECO:0000313" key="5">
    <source>
        <dbReference type="EMBL" id="AOX04427.1"/>
    </source>
</evidence>
<evidence type="ECO:0000256" key="1">
    <source>
        <dbReference type="ARBA" id="ARBA00022723"/>
    </source>
</evidence>
<evidence type="ECO:0000313" key="6">
    <source>
        <dbReference type="Proteomes" id="UP000177870"/>
    </source>
</evidence>
<dbReference type="PROSITE" id="PS00080">
    <property type="entry name" value="MULTICOPPER_OXIDASE2"/>
    <property type="match status" value="1"/>
</dbReference>
<sequence>MFGEGGDRFWVTCRNIIVGFFISAQITMLAAQPAQAEPAERSFQNPPLLQFRETIAPLTLKEATTTGSLKEFDFNIQYTESQLFNPATMAYDQVRLRSYVGTDTNPNRPYVAPTIEARPGDTIRVNLNNQLGDDPSCPDSIEDVNEPHCFNDTNLHTHGFWVSPKGNSDNVLVKIKPGDEIFPYEYELPEDHPAGTFWYHPHVHGSTALQVSSGMAGALIVRGDRLPTETANGDIDTLLKGPYGRKMPEKILVFQQIPYYCPKSEGSEDIWNCDSDETGVIETYDYEVGTGNPEDDISIFGPGTWVESGRYTSINGQILPFFLARAGKIQRWRMIHAGVRDTISLEFRKLQYDEFSIKEFAATGADGYIGQNCTGDPIPYHVIADDGLTRKQAWETTLTTLQPGYRNDALVLFPQKGLYCVIDTAAEAPTNVSREATSRQLLGIVAVSGGNSIAPDQIHQYLIDRLVARAAVNIPEGSIREEVIDDLNNDLMLTKFIDHPDIDYSEVTGYQELAFNIDTSATPTEFQVSNGIGINEPYDPQPYDPDRMDRTLTLGTVDEWTLESRFVGHPFHIHVNPFQIIAIYDPNGNDVSLPDATDGGDPEYPGLKGVWKDTLWIKGPSPGSTYPEGVYRIVVRTRYQRYPGIFVLHCHILDHEDQGMMQNICINDPSTAESDDCQL</sequence>
<dbReference type="CDD" id="cd13900">
    <property type="entry name" value="CuRO_3_Tth-MCO_like"/>
    <property type="match status" value="1"/>
</dbReference>
<dbReference type="InterPro" id="IPR011706">
    <property type="entry name" value="Cu-oxidase_C"/>
</dbReference>
<feature type="domain" description="Plastocyanin-like" evidence="3">
    <location>
        <begin position="522"/>
        <end position="665"/>
    </location>
</feature>
<keyword evidence="1" id="KW-0479">Metal-binding</keyword>
<organism evidence="5 6">
    <name type="scientific">Moorena producens PAL-8-15-08-1</name>
    <dbReference type="NCBI Taxonomy" id="1458985"/>
    <lineage>
        <taxon>Bacteria</taxon>
        <taxon>Bacillati</taxon>
        <taxon>Cyanobacteriota</taxon>
        <taxon>Cyanophyceae</taxon>
        <taxon>Coleofasciculales</taxon>
        <taxon>Coleofasciculaceae</taxon>
        <taxon>Moorena</taxon>
    </lineage>
</organism>
<dbReference type="PANTHER" id="PTHR11709:SF518">
    <property type="entry name" value="MULTICOPPER OXIDASE"/>
    <property type="match status" value="1"/>
</dbReference>
<dbReference type="Pfam" id="PF07732">
    <property type="entry name" value="Cu-oxidase_3"/>
    <property type="match status" value="1"/>
</dbReference>
<dbReference type="KEGG" id="mpro:BJP34_20605"/>
<gene>
    <name evidence="5" type="ORF">BJP34_20605</name>
</gene>
<dbReference type="Pfam" id="PF07731">
    <property type="entry name" value="Cu-oxidase_2"/>
    <property type="match status" value="1"/>
</dbReference>
<dbReference type="GO" id="GO:0005507">
    <property type="term" value="F:copper ion binding"/>
    <property type="evidence" value="ECO:0007669"/>
    <property type="project" value="InterPro"/>
</dbReference>
<dbReference type="PANTHER" id="PTHR11709">
    <property type="entry name" value="MULTI-COPPER OXIDASE"/>
    <property type="match status" value="1"/>
</dbReference>
<dbReference type="AlphaFoldDB" id="A0A1D8U3D9"/>
<dbReference type="GO" id="GO:0016491">
    <property type="term" value="F:oxidoreductase activity"/>
    <property type="evidence" value="ECO:0007669"/>
    <property type="project" value="UniProtKB-KW"/>
</dbReference>
<dbReference type="PROSITE" id="PS00079">
    <property type="entry name" value="MULTICOPPER_OXIDASE1"/>
    <property type="match status" value="1"/>
</dbReference>
<dbReference type="CDD" id="cd13853">
    <property type="entry name" value="CuRO_1_Tth-MCO_like"/>
    <property type="match status" value="1"/>
</dbReference>
<dbReference type="InterPro" id="IPR033138">
    <property type="entry name" value="Cu_oxidase_CS"/>
</dbReference>
<dbReference type="InterPro" id="IPR011707">
    <property type="entry name" value="Cu-oxidase-like_N"/>
</dbReference>
<dbReference type="InterPro" id="IPR045087">
    <property type="entry name" value="Cu-oxidase_fam"/>
</dbReference>
<dbReference type="STRING" id="1458985.BJP34_20605"/>
<evidence type="ECO:0000259" key="3">
    <source>
        <dbReference type="Pfam" id="PF07731"/>
    </source>
</evidence>
<dbReference type="Gene3D" id="2.60.40.420">
    <property type="entry name" value="Cupredoxins - blue copper proteins"/>
    <property type="match status" value="3"/>
</dbReference>
<dbReference type="Proteomes" id="UP000177870">
    <property type="component" value="Chromosome"/>
</dbReference>
<proteinExistence type="predicted"/>